<feature type="compositionally biased region" description="Basic and acidic residues" evidence="1">
    <location>
        <begin position="57"/>
        <end position="77"/>
    </location>
</feature>
<accession>A0A9W8AGI7</accession>
<evidence type="ECO:0000313" key="2">
    <source>
        <dbReference type="EMBL" id="KAJ1950785.1"/>
    </source>
</evidence>
<feature type="region of interest" description="Disordered" evidence="1">
    <location>
        <begin position="1"/>
        <end position="112"/>
    </location>
</feature>
<organism evidence="2 3">
    <name type="scientific">Dispira parvispora</name>
    <dbReference type="NCBI Taxonomy" id="1520584"/>
    <lineage>
        <taxon>Eukaryota</taxon>
        <taxon>Fungi</taxon>
        <taxon>Fungi incertae sedis</taxon>
        <taxon>Zoopagomycota</taxon>
        <taxon>Kickxellomycotina</taxon>
        <taxon>Dimargaritomycetes</taxon>
        <taxon>Dimargaritales</taxon>
        <taxon>Dimargaritaceae</taxon>
        <taxon>Dispira</taxon>
    </lineage>
</organism>
<evidence type="ECO:0000256" key="1">
    <source>
        <dbReference type="SAM" id="MobiDB-lite"/>
    </source>
</evidence>
<comment type="caution">
    <text evidence="2">The sequence shown here is derived from an EMBL/GenBank/DDBJ whole genome shotgun (WGS) entry which is preliminary data.</text>
</comment>
<evidence type="ECO:0000313" key="3">
    <source>
        <dbReference type="Proteomes" id="UP001150925"/>
    </source>
</evidence>
<sequence length="112" mass="11921">AGRPEDHEGGPPPEMSIQQMLVMDENGQFRPVAEFQGGKKQSDGSNSGKKKSKKVTKKENQQEGRVASKEGLAKDQDNLFGSTGDDEEFYDGLDEGADGEGDGMGAVEAMGL</sequence>
<keyword evidence="3" id="KW-1185">Reference proteome</keyword>
<reference evidence="2" key="1">
    <citation type="submission" date="2022-07" db="EMBL/GenBank/DDBJ databases">
        <title>Phylogenomic reconstructions and comparative analyses of Kickxellomycotina fungi.</title>
        <authorList>
            <person name="Reynolds N.K."/>
            <person name="Stajich J.E."/>
            <person name="Barry K."/>
            <person name="Grigoriev I.V."/>
            <person name="Crous P."/>
            <person name="Smith M.E."/>
        </authorList>
    </citation>
    <scope>NUCLEOTIDE SEQUENCE</scope>
    <source>
        <strain evidence="2">RSA 1196</strain>
    </source>
</reference>
<protein>
    <submittedName>
        <fullName evidence="2">Uncharacterized protein</fullName>
    </submittedName>
</protein>
<proteinExistence type="predicted"/>
<dbReference type="Proteomes" id="UP001150925">
    <property type="component" value="Unassembled WGS sequence"/>
</dbReference>
<gene>
    <name evidence="2" type="ORF">IWQ62_006511</name>
</gene>
<name>A0A9W8AGI7_9FUNG</name>
<dbReference type="EMBL" id="JANBPY010003641">
    <property type="protein sequence ID" value="KAJ1950785.1"/>
    <property type="molecule type" value="Genomic_DNA"/>
</dbReference>
<dbReference type="AlphaFoldDB" id="A0A9W8AGI7"/>
<feature type="non-terminal residue" evidence="2">
    <location>
        <position position="1"/>
    </location>
</feature>
<feature type="compositionally biased region" description="Acidic residues" evidence="1">
    <location>
        <begin position="84"/>
        <end position="101"/>
    </location>
</feature>